<organism evidence="2">
    <name type="scientific">hydrothermal vent metagenome</name>
    <dbReference type="NCBI Taxonomy" id="652676"/>
    <lineage>
        <taxon>unclassified sequences</taxon>
        <taxon>metagenomes</taxon>
        <taxon>ecological metagenomes</taxon>
    </lineage>
</organism>
<keyword evidence="1" id="KW-0472">Membrane</keyword>
<dbReference type="AlphaFoldDB" id="A0A1W1BFA0"/>
<dbReference type="InterPro" id="IPR014717">
    <property type="entry name" value="Transl_elong_EF1B/ribsomal_bS6"/>
</dbReference>
<evidence type="ECO:0000313" key="2">
    <source>
        <dbReference type="EMBL" id="SFV52224.1"/>
    </source>
</evidence>
<accession>A0A1W1BFA0</accession>
<sequence>MRTKIEDYLHKIDLSFDGKTQQEIYMTYFLVVAIIFAFAYFFFWDSSLKSFENTRNSVISLNRKITNERQYLQRHPTAKIAQIERDIQKINKNIIRFKDANSYIKSKIETIASLIYDERSWGEYLDSISTNAQKYNVKLLSLTDEYANSESSFGHILDIYVESKGNFKNTLNFINSLEQSDLVVDIHGFNMSAKTSLTSDLNISVWGIIY</sequence>
<reference evidence="2" key="1">
    <citation type="submission" date="2016-10" db="EMBL/GenBank/DDBJ databases">
        <authorList>
            <person name="de Groot N.N."/>
        </authorList>
    </citation>
    <scope>NUCLEOTIDE SEQUENCE</scope>
</reference>
<dbReference type="EMBL" id="FPHH01000017">
    <property type="protein sequence ID" value="SFV52224.1"/>
    <property type="molecule type" value="Genomic_DNA"/>
</dbReference>
<gene>
    <name evidence="2" type="ORF">MNB_SM-5-116</name>
</gene>
<protein>
    <submittedName>
        <fullName evidence="2">Uncharacterized protein</fullName>
    </submittedName>
</protein>
<dbReference type="Gene3D" id="3.30.70.60">
    <property type="match status" value="1"/>
</dbReference>
<keyword evidence="1" id="KW-1133">Transmembrane helix</keyword>
<evidence type="ECO:0000256" key="1">
    <source>
        <dbReference type="SAM" id="Phobius"/>
    </source>
</evidence>
<keyword evidence="1" id="KW-0812">Transmembrane</keyword>
<proteinExistence type="predicted"/>
<feature type="transmembrane region" description="Helical" evidence="1">
    <location>
        <begin position="24"/>
        <end position="43"/>
    </location>
</feature>
<name>A0A1W1BFA0_9ZZZZ</name>